<feature type="transmembrane region" description="Helical" evidence="1">
    <location>
        <begin position="12"/>
        <end position="30"/>
    </location>
</feature>
<dbReference type="KEGG" id="pmc:P9515_11691"/>
<reference evidence="2 3" key="1">
    <citation type="journal article" date="2007" name="PLoS Genet.">
        <title>Patterns and implications of gene gain and loss in the evolution of Prochlorococcus.</title>
        <authorList>
            <person name="Kettler G.C."/>
            <person name="Martiny A.C."/>
            <person name="Huang K."/>
            <person name="Zucker J."/>
            <person name="Coleman M.L."/>
            <person name="Rodrigue S."/>
            <person name="Chen F."/>
            <person name="Lapidus A."/>
            <person name="Ferriera S."/>
            <person name="Johnson J."/>
            <person name="Steglich C."/>
            <person name="Church G.M."/>
            <person name="Richardson P."/>
            <person name="Chisholm S.W."/>
        </authorList>
    </citation>
    <scope>NUCLEOTIDE SEQUENCE [LARGE SCALE GENOMIC DNA]</scope>
    <source>
        <strain evidence="2 3">MIT 9515</strain>
    </source>
</reference>
<organism evidence="2 3">
    <name type="scientific">Prochlorococcus marinus (strain MIT 9515)</name>
    <dbReference type="NCBI Taxonomy" id="167542"/>
    <lineage>
        <taxon>Bacteria</taxon>
        <taxon>Bacillati</taxon>
        <taxon>Cyanobacteriota</taxon>
        <taxon>Cyanophyceae</taxon>
        <taxon>Synechococcales</taxon>
        <taxon>Prochlorococcaceae</taxon>
        <taxon>Prochlorococcus</taxon>
    </lineage>
</organism>
<dbReference type="AlphaFoldDB" id="A2BX65"/>
<sequence length="141" mass="15810">MFTKIYSKKIFNLVSLPILLFLTFFYVTIFNKEIKSDKKIQAATEEDLYLYKGMGASYLCIASKAGIKFPKAVGVATATYVQVIEGKHGGIIKELGDKKLERDKLFAGAEFQIVTTAIKYCPDSVPKDVTKKVNEILKENK</sequence>
<evidence type="ECO:0000313" key="3">
    <source>
        <dbReference type="Proteomes" id="UP000001589"/>
    </source>
</evidence>
<evidence type="ECO:0000256" key="1">
    <source>
        <dbReference type="SAM" id="Phobius"/>
    </source>
</evidence>
<keyword evidence="1" id="KW-0472">Membrane</keyword>
<dbReference type="HOGENOM" id="CLU_135681_1_0_3"/>
<name>A2BX65_PROM5</name>
<dbReference type="STRING" id="167542.P9515_11691"/>
<proteinExistence type="predicted"/>
<dbReference type="RefSeq" id="WP_011820476.1">
    <property type="nucleotide sequence ID" value="NC_008817.1"/>
</dbReference>
<keyword evidence="1" id="KW-1133">Transmembrane helix</keyword>
<evidence type="ECO:0000313" key="2">
    <source>
        <dbReference type="EMBL" id="ABM72376.1"/>
    </source>
</evidence>
<protein>
    <submittedName>
        <fullName evidence="2">Possible Villin headpiece domain</fullName>
    </submittedName>
</protein>
<dbReference type="EMBL" id="CP000552">
    <property type="protein sequence ID" value="ABM72376.1"/>
    <property type="molecule type" value="Genomic_DNA"/>
</dbReference>
<dbReference type="Proteomes" id="UP000001589">
    <property type="component" value="Chromosome"/>
</dbReference>
<dbReference type="GeneID" id="60201729"/>
<dbReference type="OrthoDB" id="540251at2"/>
<dbReference type="eggNOG" id="ENOG5030UBH">
    <property type="taxonomic scope" value="Bacteria"/>
</dbReference>
<accession>A2BX65</accession>
<keyword evidence="1" id="KW-0812">Transmembrane</keyword>
<gene>
    <name evidence="2" type="ordered locus">P9515_11691</name>
</gene>